<dbReference type="Proteomes" id="UP000195667">
    <property type="component" value="Unassembled WGS sequence"/>
</dbReference>
<dbReference type="EMBL" id="FUKI01000065">
    <property type="protein sequence ID" value="SJM90793.1"/>
    <property type="molecule type" value="Genomic_DNA"/>
</dbReference>
<evidence type="ECO:0000313" key="1">
    <source>
        <dbReference type="EMBL" id="SJM90793.1"/>
    </source>
</evidence>
<accession>A0A1R4H3G6</accession>
<evidence type="ECO:0000313" key="2">
    <source>
        <dbReference type="Proteomes" id="UP000195667"/>
    </source>
</evidence>
<dbReference type="OrthoDB" id="5770096at2"/>
<dbReference type="RefSeq" id="WP_087142691.1">
    <property type="nucleotide sequence ID" value="NZ_FUKI01000065.1"/>
</dbReference>
<proteinExistence type="predicted"/>
<protein>
    <submittedName>
        <fullName evidence="1">Uncharacterized protein</fullName>
    </submittedName>
</protein>
<reference evidence="2" key="1">
    <citation type="submission" date="2017-02" db="EMBL/GenBank/DDBJ databases">
        <authorList>
            <person name="Daims H."/>
        </authorList>
    </citation>
    <scope>NUCLEOTIDE SEQUENCE [LARGE SCALE GENOMIC DNA]</scope>
</reference>
<gene>
    <name evidence="1" type="ORF">CRENPOLYSF1_1570002</name>
</gene>
<dbReference type="AlphaFoldDB" id="A0A1R4H3G6"/>
<sequence length="180" mass="20523">MGMFDSFYTNEGKEIQTKKLNCVLDRYYIGDTVPSYELNFDGATGNYYLIEAYDNASVIIINNIFIDTLIDADHENLKANTNAIFKSYLANSELLSLKLSHIIKEKLNPQRTVLSKKLKAVEGILHEYKTYQTDPNCLEGKFAKLSYRHVEKLKQGESLDSLLTDAISSEYSTESSFFDE</sequence>
<name>A0A1R4H3G6_9GAMM</name>
<keyword evidence="2" id="KW-1185">Reference proteome</keyword>
<organism evidence="1 2">
    <name type="scientific">Crenothrix polyspora</name>
    <dbReference type="NCBI Taxonomy" id="360316"/>
    <lineage>
        <taxon>Bacteria</taxon>
        <taxon>Pseudomonadati</taxon>
        <taxon>Pseudomonadota</taxon>
        <taxon>Gammaproteobacteria</taxon>
        <taxon>Methylococcales</taxon>
        <taxon>Crenotrichaceae</taxon>
        <taxon>Crenothrix</taxon>
    </lineage>
</organism>